<keyword evidence="1" id="KW-1133">Transmembrane helix</keyword>
<proteinExistence type="predicted"/>
<keyword evidence="1" id="KW-0472">Membrane</keyword>
<keyword evidence="3" id="KW-1185">Reference proteome</keyword>
<evidence type="ECO:0000313" key="3">
    <source>
        <dbReference type="Proteomes" id="UP000410492"/>
    </source>
</evidence>
<dbReference type="AlphaFoldDB" id="A0A653D6F8"/>
<gene>
    <name evidence="2" type="ORF">CALMAC_LOCUS14862</name>
</gene>
<organism evidence="2 3">
    <name type="scientific">Callosobruchus maculatus</name>
    <name type="common">Southern cowpea weevil</name>
    <name type="synonym">Pulse bruchid</name>
    <dbReference type="NCBI Taxonomy" id="64391"/>
    <lineage>
        <taxon>Eukaryota</taxon>
        <taxon>Metazoa</taxon>
        <taxon>Ecdysozoa</taxon>
        <taxon>Arthropoda</taxon>
        <taxon>Hexapoda</taxon>
        <taxon>Insecta</taxon>
        <taxon>Pterygota</taxon>
        <taxon>Neoptera</taxon>
        <taxon>Endopterygota</taxon>
        <taxon>Coleoptera</taxon>
        <taxon>Polyphaga</taxon>
        <taxon>Cucujiformia</taxon>
        <taxon>Chrysomeloidea</taxon>
        <taxon>Chrysomelidae</taxon>
        <taxon>Bruchinae</taxon>
        <taxon>Bruchini</taxon>
        <taxon>Callosobruchus</taxon>
    </lineage>
</organism>
<protein>
    <submittedName>
        <fullName evidence="2">Uncharacterized protein</fullName>
    </submittedName>
</protein>
<reference evidence="2 3" key="1">
    <citation type="submission" date="2019-01" db="EMBL/GenBank/DDBJ databases">
        <authorList>
            <person name="Sayadi A."/>
        </authorList>
    </citation>
    <scope>NUCLEOTIDE SEQUENCE [LARGE SCALE GENOMIC DNA]</scope>
</reference>
<keyword evidence="1" id="KW-0812">Transmembrane</keyword>
<accession>A0A653D6F8</accession>
<feature type="transmembrane region" description="Helical" evidence="1">
    <location>
        <begin position="18"/>
        <end position="37"/>
    </location>
</feature>
<feature type="non-terminal residue" evidence="2">
    <location>
        <position position="125"/>
    </location>
</feature>
<sequence length="125" mass="14119">CFTSFRRSCSLCGYTYPFYVHCIYFFYVGWIPICFNLSKKNKKIISPTNHSREQTSLRPVTSTSKPLLKECLMSATHVPAGLSVRTEWSADARSPERVYGPVYLSVKTVQATGEESHICSSLRPA</sequence>
<evidence type="ECO:0000256" key="1">
    <source>
        <dbReference type="SAM" id="Phobius"/>
    </source>
</evidence>
<feature type="non-terminal residue" evidence="2">
    <location>
        <position position="1"/>
    </location>
</feature>
<dbReference type="EMBL" id="CAACVG010010413">
    <property type="protein sequence ID" value="VEN55779.1"/>
    <property type="molecule type" value="Genomic_DNA"/>
</dbReference>
<evidence type="ECO:0000313" key="2">
    <source>
        <dbReference type="EMBL" id="VEN55779.1"/>
    </source>
</evidence>
<dbReference type="Proteomes" id="UP000410492">
    <property type="component" value="Unassembled WGS sequence"/>
</dbReference>
<name>A0A653D6F8_CALMS</name>